<dbReference type="RefSeq" id="WP_053767911.1">
    <property type="nucleotide sequence ID" value="NZ_LHCI01000106.1"/>
</dbReference>
<gene>
    <name evidence="7" type="ORF">BVI061214_01518</name>
</gene>
<dbReference type="GO" id="GO:0003723">
    <property type="term" value="F:RNA binding"/>
    <property type="evidence" value="ECO:0007669"/>
    <property type="project" value="UniProtKB-KW"/>
</dbReference>
<dbReference type="InterPro" id="IPR010149">
    <property type="entry name" value="CRISPR-assoc_prot_Csm2_III-A"/>
</dbReference>
<evidence type="ECO:0000256" key="5">
    <source>
        <dbReference type="ARBA" id="ARBA00023118"/>
    </source>
</evidence>
<dbReference type="AlphaFoldDB" id="A0A0M9AFH6"/>
<comment type="similarity">
    <text evidence="2">Belongs to the CRISPR-associated Csm2 family.</text>
</comment>
<keyword evidence="5" id="KW-0051">Antiviral defense</keyword>
<evidence type="ECO:0000256" key="4">
    <source>
        <dbReference type="ARBA" id="ARBA00022884"/>
    </source>
</evidence>
<proteinExistence type="inferred from homology"/>
<sequence>MSGSLISRAYKLAFELVDKTALTSSQFRNYFGELRIIYNDFTERRVSWDETRLRLELLLARLAYGTRKKGGVPRELFEVLAEMLKGTVEADAEKGPTLLESAMRQVEAILALFYPLRDLKDDIENHNRKNRHNPRDFRKEAELFFGRLLK</sequence>
<dbReference type="Pfam" id="PF03750">
    <property type="entry name" value="Csm2_III-A"/>
    <property type="match status" value="1"/>
</dbReference>
<organism evidence="7 8">
    <name type="scientific">Thermus aquaticus</name>
    <dbReference type="NCBI Taxonomy" id="271"/>
    <lineage>
        <taxon>Bacteria</taxon>
        <taxon>Thermotogati</taxon>
        <taxon>Deinococcota</taxon>
        <taxon>Deinococci</taxon>
        <taxon>Thermales</taxon>
        <taxon>Thermaceae</taxon>
        <taxon>Thermus</taxon>
    </lineage>
</organism>
<dbReference type="EMBL" id="LHCI01000106">
    <property type="protein sequence ID" value="KOX90328.1"/>
    <property type="molecule type" value="Genomic_DNA"/>
</dbReference>
<protein>
    <recommendedName>
        <fullName evidence="3">CRISPR system Cms protein Csm2</fullName>
    </recommendedName>
    <alternativeName>
        <fullName evidence="6">CRISPR type III A-associated protein Csm2</fullName>
    </alternativeName>
</protein>
<dbReference type="GO" id="GO:0051607">
    <property type="term" value="P:defense response to virus"/>
    <property type="evidence" value="ECO:0007669"/>
    <property type="project" value="UniProtKB-KW"/>
</dbReference>
<evidence type="ECO:0000256" key="1">
    <source>
        <dbReference type="ARBA" id="ARBA00003640"/>
    </source>
</evidence>
<name>A0A0M9AFH6_THEAQ</name>
<evidence type="ECO:0000313" key="7">
    <source>
        <dbReference type="EMBL" id="KOX90328.1"/>
    </source>
</evidence>
<keyword evidence="4" id="KW-0694">RNA-binding</keyword>
<comment type="function">
    <text evidence="1">This subunit may be involved in monitoring complementarity of crRNA and target RNA.</text>
</comment>
<comment type="caution">
    <text evidence="7">The sequence shown here is derived from an EMBL/GenBank/DDBJ whole genome shotgun (WGS) entry which is preliminary data.</text>
</comment>
<dbReference type="PATRIC" id="fig|271.14.peg.1593"/>
<evidence type="ECO:0000256" key="2">
    <source>
        <dbReference type="ARBA" id="ARBA00006896"/>
    </source>
</evidence>
<evidence type="ECO:0000256" key="6">
    <source>
        <dbReference type="ARBA" id="ARBA00031723"/>
    </source>
</evidence>
<reference evidence="7 8" key="1">
    <citation type="submission" date="2015-07" db="EMBL/GenBank/DDBJ databases">
        <authorList>
            <person name="Noorani M."/>
        </authorList>
    </citation>
    <scope>NUCLEOTIDE SEQUENCE [LARGE SCALE GENOMIC DNA]</scope>
    <source>
        <strain evidence="8">ATCC 25104 / DSM 625 / JCM 10724 / NBRC 103206 / NCIMB 11243 / YT-1</strain>
    </source>
</reference>
<accession>A0A0M9AFH6</accession>
<dbReference type="NCBIfam" id="TIGR01870">
    <property type="entry name" value="cas_TM1810_Csm2"/>
    <property type="match status" value="1"/>
</dbReference>
<evidence type="ECO:0000313" key="8">
    <source>
        <dbReference type="Proteomes" id="UP000037685"/>
    </source>
</evidence>
<evidence type="ECO:0000256" key="3">
    <source>
        <dbReference type="ARBA" id="ARBA00016118"/>
    </source>
</evidence>
<dbReference type="Proteomes" id="UP000037685">
    <property type="component" value="Unassembled WGS sequence"/>
</dbReference>